<keyword evidence="1" id="KW-0812">Transmembrane</keyword>
<dbReference type="PANTHER" id="PTHR15868:SF0">
    <property type="entry name" value="SIMILAR TO RIKEN CDNA 6430571L13 GENE_ SIMILAR TO G20 PROTEIN"/>
    <property type="match status" value="1"/>
</dbReference>
<dbReference type="VEuPathDB" id="VectorBase:LDEU000510"/>
<keyword evidence="1" id="KW-0472">Membrane</keyword>
<dbReference type="OrthoDB" id="6516746at2759"/>
<evidence type="ECO:0000313" key="3">
    <source>
        <dbReference type="Proteomes" id="UP000288716"/>
    </source>
</evidence>
<keyword evidence="1" id="KW-1133">Transmembrane helix</keyword>
<proteinExistence type="predicted"/>
<dbReference type="PANTHER" id="PTHR15868">
    <property type="entry name" value="SIMILAR TO RIKEN CDNA 6430571L13 GENE, SIMILAR TO G20 PROTEIN"/>
    <property type="match status" value="1"/>
</dbReference>
<name>A0A443SVI4_9ACAR</name>
<dbReference type="Proteomes" id="UP000288716">
    <property type="component" value="Unassembled WGS sequence"/>
</dbReference>
<evidence type="ECO:0000256" key="1">
    <source>
        <dbReference type="SAM" id="Phobius"/>
    </source>
</evidence>
<protein>
    <submittedName>
        <fullName evidence="2">Uncharacterized protein</fullName>
    </submittedName>
</protein>
<evidence type="ECO:0000313" key="2">
    <source>
        <dbReference type="EMBL" id="RWS31531.1"/>
    </source>
</evidence>
<dbReference type="AlphaFoldDB" id="A0A443SVI4"/>
<organism evidence="2 3">
    <name type="scientific">Leptotrombidium deliense</name>
    <dbReference type="NCBI Taxonomy" id="299467"/>
    <lineage>
        <taxon>Eukaryota</taxon>
        <taxon>Metazoa</taxon>
        <taxon>Ecdysozoa</taxon>
        <taxon>Arthropoda</taxon>
        <taxon>Chelicerata</taxon>
        <taxon>Arachnida</taxon>
        <taxon>Acari</taxon>
        <taxon>Acariformes</taxon>
        <taxon>Trombidiformes</taxon>
        <taxon>Prostigmata</taxon>
        <taxon>Anystina</taxon>
        <taxon>Parasitengona</taxon>
        <taxon>Trombiculoidea</taxon>
        <taxon>Trombiculidae</taxon>
        <taxon>Leptotrombidium</taxon>
    </lineage>
</organism>
<dbReference type="EMBL" id="NCKV01000137">
    <property type="protein sequence ID" value="RWS31531.1"/>
    <property type="molecule type" value="Genomic_DNA"/>
</dbReference>
<feature type="transmembrane region" description="Helical" evidence="1">
    <location>
        <begin position="15"/>
        <end position="36"/>
    </location>
</feature>
<dbReference type="STRING" id="299467.A0A443SVI4"/>
<comment type="caution">
    <text evidence="2">The sequence shown here is derived from an EMBL/GenBank/DDBJ whole genome shotgun (WGS) entry which is preliminary data.</text>
</comment>
<dbReference type="InterPro" id="IPR042351">
    <property type="entry name" value="C3orf18-like"/>
</dbReference>
<accession>A0A443SVI4</accession>
<gene>
    <name evidence="2" type="ORF">B4U80_04843</name>
</gene>
<keyword evidence="3" id="KW-1185">Reference proteome</keyword>
<reference evidence="2 3" key="1">
    <citation type="journal article" date="2018" name="Gigascience">
        <title>Genomes of trombidid mites reveal novel predicted allergens and laterally-transferred genes associated with secondary metabolism.</title>
        <authorList>
            <person name="Dong X."/>
            <person name="Chaisiri K."/>
            <person name="Xia D."/>
            <person name="Armstrong S.D."/>
            <person name="Fang Y."/>
            <person name="Donnelly M.J."/>
            <person name="Kadowaki T."/>
            <person name="McGarry J.W."/>
            <person name="Darby A.C."/>
            <person name="Makepeace B.L."/>
        </authorList>
    </citation>
    <scope>NUCLEOTIDE SEQUENCE [LARGE SCALE GENOMIC DNA]</scope>
    <source>
        <strain evidence="2">UoL-UT</strain>
    </source>
</reference>
<sequence length="149" mass="16057">MPLKSDSSSFIFETVFLPIILVAVLCAVGAVILIVIKKNRIENLRHHLMPVYNFDASEDGEDWETELLDDGFAKSQISYSNSLPQSGVTAGLKLDTGLTSGLNVKNVTNCAGLNAKNEADARKSPTASSGLLSSRNVTNTLYTNEKPIV</sequence>